<proteinExistence type="predicted"/>
<accession>A0A086MVM0</accession>
<dbReference type="RefSeq" id="WP_043378204.1">
    <property type="nucleotide sequence ID" value="NZ_KN039947.1"/>
</dbReference>
<dbReference type="AlphaFoldDB" id="A0A086MVM0"/>
<keyword evidence="3" id="KW-1185">Reference proteome</keyword>
<organism evidence="2 3">
    <name type="scientific">Streptomyces mutabilis</name>
    <dbReference type="NCBI Taxonomy" id="67332"/>
    <lineage>
        <taxon>Bacteria</taxon>
        <taxon>Bacillati</taxon>
        <taxon>Actinomycetota</taxon>
        <taxon>Actinomycetes</taxon>
        <taxon>Kitasatosporales</taxon>
        <taxon>Streptomycetaceae</taxon>
        <taxon>Streptomyces</taxon>
    </lineage>
</organism>
<comment type="caution">
    <text evidence="2">The sequence shown here is derived from an EMBL/GenBank/DDBJ whole genome shotgun (WGS) entry which is preliminary data.</text>
</comment>
<evidence type="ECO:0000313" key="2">
    <source>
        <dbReference type="EMBL" id="KFG72938.1"/>
    </source>
</evidence>
<dbReference type="InterPro" id="IPR046036">
    <property type="entry name" value="DUF5994"/>
</dbReference>
<gene>
    <name evidence="2" type="ORF">FM21_19005</name>
</gene>
<name>A0A086MVM0_9ACTN</name>
<sequence length="196" mass="21211">MTATVSPPLTSEDRRPTSPVRLSLVPDGSTPPLLDGAWWPRSRDLTAELPGLASVLDPLWGRITRVTVHPAQWPVVPRRVPVAGHVVQVRWFRFEQDEHELLLLSSHVGRWNLLVVPSWMPPAAAAWLMAAASDPRRTATGSSLVAEAARLTVTAGADRTGEAVWESEGGHGAGALVIPAWGRAVTEAPTERPERV</sequence>
<evidence type="ECO:0000313" key="3">
    <source>
        <dbReference type="Proteomes" id="UP000029095"/>
    </source>
</evidence>
<feature type="region of interest" description="Disordered" evidence="1">
    <location>
        <begin position="1"/>
        <end position="28"/>
    </location>
</feature>
<dbReference type="HOGENOM" id="CLU_100184_1_0_11"/>
<dbReference type="EMBL" id="JNFQ01000002">
    <property type="protein sequence ID" value="KFG72938.1"/>
    <property type="molecule type" value="Genomic_DNA"/>
</dbReference>
<protein>
    <submittedName>
        <fullName evidence="2">Uncharacterized protein</fullName>
    </submittedName>
</protein>
<reference evidence="2 3" key="1">
    <citation type="submission" date="2014-05" db="EMBL/GenBank/DDBJ databases">
        <title>Complete genome sequence of the Streptomyces mutabilis TRM45540.</title>
        <authorList>
            <person name="Luo X."/>
            <person name="Zhang L."/>
        </authorList>
    </citation>
    <scope>NUCLEOTIDE SEQUENCE [LARGE SCALE GENOMIC DNA]</scope>
    <source>
        <strain evidence="2 3">TRM45540</strain>
    </source>
</reference>
<dbReference type="Proteomes" id="UP000029095">
    <property type="component" value="Unassembled WGS sequence"/>
</dbReference>
<dbReference type="Pfam" id="PF19457">
    <property type="entry name" value="DUF5994"/>
    <property type="match status" value="1"/>
</dbReference>
<dbReference type="STRING" id="1915400.FM21_19005"/>
<evidence type="ECO:0000256" key="1">
    <source>
        <dbReference type="SAM" id="MobiDB-lite"/>
    </source>
</evidence>